<accession>A0A1W1EJN5</accession>
<sequence length="151" mass="17478">MKYFTLITIIFISYLSASKVEITSESFYTNENENRVYFVDDVKVKKDKDRLSSNLLIVFFNDNNETKSYKATGDVKFNIYKNEIHYEGSAKSVEYIVKKSEYIFIGDAIIHDLTTNRDIFGDEIILNSKSGKATVKSLSKKPSKFIFEMED</sequence>
<dbReference type="Pfam" id="PF03968">
    <property type="entry name" value="LptD_N"/>
    <property type="match status" value="1"/>
</dbReference>
<feature type="domain" description="Organic solvent tolerance-like N-terminal" evidence="2">
    <location>
        <begin position="21"/>
        <end position="131"/>
    </location>
</feature>
<dbReference type="InterPro" id="IPR005653">
    <property type="entry name" value="OstA-like_N"/>
</dbReference>
<evidence type="ECO:0000256" key="1">
    <source>
        <dbReference type="ARBA" id="ARBA00022729"/>
    </source>
</evidence>
<dbReference type="GO" id="GO:0009279">
    <property type="term" value="C:cell outer membrane"/>
    <property type="evidence" value="ECO:0007669"/>
    <property type="project" value="TreeGrafter"/>
</dbReference>
<protein>
    <submittedName>
        <fullName evidence="3">OstA family organic solvent tolerance protein</fullName>
    </submittedName>
</protein>
<gene>
    <name evidence="3" type="ORF">MNB_SV-15-204</name>
</gene>
<dbReference type="GO" id="GO:0015920">
    <property type="term" value="P:lipopolysaccharide transport"/>
    <property type="evidence" value="ECO:0007669"/>
    <property type="project" value="TreeGrafter"/>
</dbReference>
<dbReference type="PANTHER" id="PTHR36504">
    <property type="entry name" value="LIPOPOLYSACCHARIDE EXPORT SYSTEM PROTEIN LPTA"/>
    <property type="match status" value="1"/>
</dbReference>
<evidence type="ECO:0000313" key="3">
    <source>
        <dbReference type="EMBL" id="SHO81047.1"/>
    </source>
</evidence>
<reference evidence="3" key="1">
    <citation type="submission" date="2016-10" db="EMBL/GenBank/DDBJ databases">
        <authorList>
            <person name="de Groot N.N."/>
        </authorList>
    </citation>
    <scope>NUCLEOTIDE SEQUENCE</scope>
</reference>
<dbReference type="AlphaFoldDB" id="A0A1W1EJN5"/>
<dbReference type="GO" id="GO:0017089">
    <property type="term" value="F:glycolipid transfer activity"/>
    <property type="evidence" value="ECO:0007669"/>
    <property type="project" value="TreeGrafter"/>
</dbReference>
<evidence type="ECO:0000259" key="2">
    <source>
        <dbReference type="Pfam" id="PF03968"/>
    </source>
</evidence>
<dbReference type="EMBL" id="FRYL01000025">
    <property type="protein sequence ID" value="SHO81047.1"/>
    <property type="molecule type" value="Genomic_DNA"/>
</dbReference>
<dbReference type="GO" id="GO:0030288">
    <property type="term" value="C:outer membrane-bounded periplasmic space"/>
    <property type="evidence" value="ECO:0007669"/>
    <property type="project" value="TreeGrafter"/>
</dbReference>
<keyword evidence="1" id="KW-0732">Signal</keyword>
<name>A0A1W1EJN5_9ZZZZ</name>
<proteinExistence type="predicted"/>
<dbReference type="Gene3D" id="2.60.450.10">
    <property type="entry name" value="Lipopolysaccharide (LPS) transport protein A like domain"/>
    <property type="match status" value="1"/>
</dbReference>
<dbReference type="PANTHER" id="PTHR36504:SF1">
    <property type="entry name" value="LIPOPOLYSACCHARIDE EXPORT SYSTEM PROTEIN LPTA"/>
    <property type="match status" value="1"/>
</dbReference>
<organism evidence="3">
    <name type="scientific">hydrothermal vent metagenome</name>
    <dbReference type="NCBI Taxonomy" id="652676"/>
    <lineage>
        <taxon>unclassified sequences</taxon>
        <taxon>metagenomes</taxon>
        <taxon>ecological metagenomes</taxon>
    </lineage>
</organism>
<dbReference type="InterPro" id="IPR052037">
    <property type="entry name" value="LPS_export_LptA"/>
</dbReference>